<gene>
    <name evidence="2" type="ORF">ENO26_02920</name>
</gene>
<feature type="transmembrane region" description="Helical" evidence="1">
    <location>
        <begin position="7"/>
        <end position="29"/>
    </location>
</feature>
<organism evidence="2">
    <name type="scientific">Ignisphaera aggregans</name>
    <dbReference type="NCBI Taxonomy" id="334771"/>
    <lineage>
        <taxon>Archaea</taxon>
        <taxon>Thermoproteota</taxon>
        <taxon>Thermoprotei</taxon>
        <taxon>Desulfurococcales</taxon>
        <taxon>Desulfurococcaceae</taxon>
        <taxon>Ignisphaera</taxon>
    </lineage>
</organism>
<accession>A0A7J2U165</accession>
<sequence>MSIAIDTIVNILATITSVSVAVATLGFWLGKKFTEIDYRFSLMDERFRSIEKEIRTLRDAIIQYNELLLSILESRGIVTKSEAAVLRGYLASLKPSASSKYYTKEVEKRLDELLAKDPEELTLADVQELNRIGDLIWLEGYERNDEFLREYGMKLKIYATLVKTLFIYPKIAKLKEGLLGLKEEAKQEKKS</sequence>
<evidence type="ECO:0000313" key="2">
    <source>
        <dbReference type="EMBL" id="HEM66511.1"/>
    </source>
</evidence>
<dbReference type="Gene3D" id="6.10.250.2540">
    <property type="match status" value="1"/>
</dbReference>
<evidence type="ECO:0000256" key="1">
    <source>
        <dbReference type="SAM" id="Phobius"/>
    </source>
</evidence>
<name>A0A7J2U165_9CREN</name>
<dbReference type="EMBL" id="DSEU01000017">
    <property type="protein sequence ID" value="HEM66511.1"/>
    <property type="molecule type" value="Genomic_DNA"/>
</dbReference>
<comment type="caution">
    <text evidence="2">The sequence shown here is derived from an EMBL/GenBank/DDBJ whole genome shotgun (WGS) entry which is preliminary data.</text>
</comment>
<keyword evidence="1" id="KW-0472">Membrane</keyword>
<proteinExistence type="predicted"/>
<keyword evidence="1" id="KW-1133">Transmembrane helix</keyword>
<keyword evidence="1" id="KW-0812">Transmembrane</keyword>
<reference evidence="2" key="1">
    <citation type="journal article" date="2020" name="mSystems">
        <title>Genome- and Community-Level Interaction Insights into Carbon Utilization and Element Cycling Functions of Hydrothermarchaeota in Hydrothermal Sediment.</title>
        <authorList>
            <person name="Zhou Z."/>
            <person name="Liu Y."/>
            <person name="Xu W."/>
            <person name="Pan J."/>
            <person name="Luo Z.H."/>
            <person name="Li M."/>
        </authorList>
    </citation>
    <scope>NUCLEOTIDE SEQUENCE [LARGE SCALE GENOMIC DNA]</scope>
    <source>
        <strain evidence="2">SpSt-125</strain>
    </source>
</reference>
<dbReference type="AlphaFoldDB" id="A0A7J2U165"/>
<protein>
    <submittedName>
        <fullName evidence="2">Uncharacterized protein</fullName>
    </submittedName>
</protein>